<dbReference type="GO" id="GO:0043190">
    <property type="term" value="C:ATP-binding cassette (ABC) transporter complex"/>
    <property type="evidence" value="ECO:0007669"/>
    <property type="project" value="InterPro"/>
</dbReference>
<feature type="domain" description="Solute-binding protein family 5" evidence="5">
    <location>
        <begin position="82"/>
        <end position="476"/>
    </location>
</feature>
<sequence length="556" mass="60670">MRARRLRAGIAVAAAVTLAVAGCAESDRADDSSSSSSDKTLVFGVAGDAKALDPALTSDGESFRVTRQIYETLVRPEEGGAKIVPGLADKFEPDSSGLKWTFTLKKGVKFQDGEAFNAAAVCYNFDRWYKSTGLMQNPDVTYYWQTIMGGYEKNESADLGQSLFKSCKAEGDDKAIIETTKVTSKFPSALALPSFSIASPKALQQYNANQVTGSADDIKYPPYAMEHPVGTGPFKFVKWDTANKTVTLERNDTYWGDKAKLKTLIFKTISDLNARKQALRNNEIQGYDLVAPADVAALKSEGFNVLTRPAFNVLYMAINQSGPAKAALSNVKVRQAIAHAINRDAIVKAKYPEGSTVATQFQPPGLDGYNDGVTKYEYSTDKAKALLAEAGVSNLTLKFWYPTEVTRPYMPDPKGIQELITADLQKAGITVQLTPAKWSPDYLNGVQANADHDIHLLGWTGDYGDAYNFLGTFFDHQTPEWGFTNQALFDAFAAADKEADAQKRFGMYKDLNKQIMDYLPGVPVAHGPPSLVVAKNVSGIKPSPLTDERFVNAEVK</sequence>
<keyword evidence="2" id="KW-0813">Transport</keyword>
<dbReference type="PANTHER" id="PTHR30290:SF9">
    <property type="entry name" value="OLIGOPEPTIDE-BINDING PROTEIN APPA"/>
    <property type="match status" value="1"/>
</dbReference>
<gene>
    <name evidence="6" type="ORF">Vau01_074250</name>
</gene>
<feature type="chain" id="PRO_5039488777" evidence="4">
    <location>
        <begin position="22"/>
        <end position="556"/>
    </location>
</feature>
<comment type="caution">
    <text evidence="6">The sequence shown here is derived from an EMBL/GenBank/DDBJ whole genome shotgun (WGS) entry which is preliminary data.</text>
</comment>
<evidence type="ECO:0000256" key="2">
    <source>
        <dbReference type="ARBA" id="ARBA00022448"/>
    </source>
</evidence>
<reference evidence="6" key="1">
    <citation type="submission" date="2021-01" db="EMBL/GenBank/DDBJ databases">
        <title>Whole genome shotgun sequence of Virgisporangium aurantiacum NBRC 16421.</title>
        <authorList>
            <person name="Komaki H."/>
            <person name="Tamura T."/>
        </authorList>
    </citation>
    <scope>NUCLEOTIDE SEQUENCE</scope>
    <source>
        <strain evidence="6">NBRC 16421</strain>
    </source>
</reference>
<dbReference type="PANTHER" id="PTHR30290">
    <property type="entry name" value="PERIPLASMIC BINDING COMPONENT OF ABC TRANSPORTER"/>
    <property type="match status" value="1"/>
</dbReference>
<organism evidence="6 7">
    <name type="scientific">Virgisporangium aurantiacum</name>
    <dbReference type="NCBI Taxonomy" id="175570"/>
    <lineage>
        <taxon>Bacteria</taxon>
        <taxon>Bacillati</taxon>
        <taxon>Actinomycetota</taxon>
        <taxon>Actinomycetes</taxon>
        <taxon>Micromonosporales</taxon>
        <taxon>Micromonosporaceae</taxon>
        <taxon>Virgisporangium</taxon>
    </lineage>
</organism>
<dbReference type="Pfam" id="PF00496">
    <property type="entry name" value="SBP_bac_5"/>
    <property type="match status" value="1"/>
</dbReference>
<evidence type="ECO:0000313" key="7">
    <source>
        <dbReference type="Proteomes" id="UP000612585"/>
    </source>
</evidence>
<dbReference type="RefSeq" id="WP_204003324.1">
    <property type="nucleotide sequence ID" value="NZ_BOPG01000049.1"/>
</dbReference>
<proteinExistence type="inferred from homology"/>
<keyword evidence="3 4" id="KW-0732">Signal</keyword>
<dbReference type="EMBL" id="BOPG01000049">
    <property type="protein sequence ID" value="GIJ59909.1"/>
    <property type="molecule type" value="Genomic_DNA"/>
</dbReference>
<dbReference type="GO" id="GO:0015833">
    <property type="term" value="P:peptide transport"/>
    <property type="evidence" value="ECO:0007669"/>
    <property type="project" value="TreeGrafter"/>
</dbReference>
<dbReference type="GO" id="GO:0042597">
    <property type="term" value="C:periplasmic space"/>
    <property type="evidence" value="ECO:0007669"/>
    <property type="project" value="UniProtKB-ARBA"/>
</dbReference>
<evidence type="ECO:0000313" key="6">
    <source>
        <dbReference type="EMBL" id="GIJ59909.1"/>
    </source>
</evidence>
<dbReference type="CDD" id="cd08493">
    <property type="entry name" value="PBP2_DppA_like"/>
    <property type="match status" value="1"/>
</dbReference>
<dbReference type="InterPro" id="IPR000914">
    <property type="entry name" value="SBP_5_dom"/>
</dbReference>
<dbReference type="SUPFAM" id="SSF53850">
    <property type="entry name" value="Periplasmic binding protein-like II"/>
    <property type="match status" value="1"/>
</dbReference>
<dbReference type="GO" id="GO:1904680">
    <property type="term" value="F:peptide transmembrane transporter activity"/>
    <property type="evidence" value="ECO:0007669"/>
    <property type="project" value="TreeGrafter"/>
</dbReference>
<name>A0A8J3Z9L1_9ACTN</name>
<keyword evidence="7" id="KW-1185">Reference proteome</keyword>
<feature type="signal peptide" evidence="4">
    <location>
        <begin position="1"/>
        <end position="21"/>
    </location>
</feature>
<evidence type="ECO:0000259" key="5">
    <source>
        <dbReference type="Pfam" id="PF00496"/>
    </source>
</evidence>
<evidence type="ECO:0000256" key="3">
    <source>
        <dbReference type="ARBA" id="ARBA00022729"/>
    </source>
</evidence>
<dbReference type="Gene3D" id="3.90.76.10">
    <property type="entry name" value="Dipeptide-binding Protein, Domain 1"/>
    <property type="match status" value="1"/>
</dbReference>
<evidence type="ECO:0000256" key="4">
    <source>
        <dbReference type="SAM" id="SignalP"/>
    </source>
</evidence>
<dbReference type="Gene3D" id="3.10.105.10">
    <property type="entry name" value="Dipeptide-binding Protein, Domain 3"/>
    <property type="match status" value="1"/>
</dbReference>
<evidence type="ECO:0000256" key="1">
    <source>
        <dbReference type="ARBA" id="ARBA00005695"/>
    </source>
</evidence>
<dbReference type="InterPro" id="IPR039424">
    <property type="entry name" value="SBP_5"/>
</dbReference>
<dbReference type="PIRSF" id="PIRSF002741">
    <property type="entry name" value="MppA"/>
    <property type="match status" value="1"/>
</dbReference>
<dbReference type="Proteomes" id="UP000612585">
    <property type="component" value="Unassembled WGS sequence"/>
</dbReference>
<comment type="similarity">
    <text evidence="1">Belongs to the bacterial solute-binding protein 5 family.</text>
</comment>
<accession>A0A8J3Z9L1</accession>
<dbReference type="PROSITE" id="PS51257">
    <property type="entry name" value="PROKAR_LIPOPROTEIN"/>
    <property type="match status" value="1"/>
</dbReference>
<dbReference type="InterPro" id="IPR030678">
    <property type="entry name" value="Peptide/Ni-bd"/>
</dbReference>
<dbReference type="AlphaFoldDB" id="A0A8J3Z9L1"/>
<protein>
    <submittedName>
        <fullName evidence="6">ABC transporter substrate-binding protein</fullName>
    </submittedName>
</protein>
<dbReference type="Gene3D" id="3.40.190.10">
    <property type="entry name" value="Periplasmic binding protein-like II"/>
    <property type="match status" value="1"/>
</dbReference>